<comment type="caution">
    <text evidence="8">The sequence shown here is derived from an EMBL/GenBank/DDBJ whole genome shotgun (WGS) entry which is preliminary data.</text>
</comment>
<dbReference type="Gene3D" id="3.40.50.2020">
    <property type="match status" value="1"/>
</dbReference>
<evidence type="ECO:0000259" key="7">
    <source>
        <dbReference type="Pfam" id="PF00156"/>
    </source>
</evidence>
<dbReference type="Pfam" id="PF00156">
    <property type="entry name" value="Pribosyltran"/>
    <property type="match status" value="1"/>
</dbReference>
<feature type="domain" description="Phosphoribosyltransferase" evidence="7">
    <location>
        <begin position="57"/>
        <end position="149"/>
    </location>
</feature>
<accession>A0A841FI05</accession>
<dbReference type="GO" id="GO:0019856">
    <property type="term" value="P:pyrimidine nucleobase biosynthetic process"/>
    <property type="evidence" value="ECO:0007669"/>
    <property type="project" value="TreeGrafter"/>
</dbReference>
<sequence>MANLASRLHARSHLTGSFTLRSGATTTEYFDKYLFESDPKLLDEIAATLAPLVPPGVDALAGLELGGIPIAVALSMRTGLPMRFVRKEAKPYGTCRLAEGGRIDAMRLLIVEDVVSTGGAILDAVRELRAGGAKVVEALCVIDRETGGVENLAAEGVRLRALYRMSELVA</sequence>
<dbReference type="InterPro" id="IPR029057">
    <property type="entry name" value="PRTase-like"/>
</dbReference>
<dbReference type="GO" id="GO:0000287">
    <property type="term" value="F:magnesium ion binding"/>
    <property type="evidence" value="ECO:0007669"/>
    <property type="project" value="UniProtKB-UniRule"/>
</dbReference>
<dbReference type="HAMAP" id="MF_01208">
    <property type="entry name" value="PyrE"/>
    <property type="match status" value="1"/>
</dbReference>
<comment type="cofactor">
    <cofactor evidence="6">
        <name>Mg(2+)</name>
        <dbReference type="ChEBI" id="CHEBI:18420"/>
    </cofactor>
</comment>
<feature type="binding site" description="in other chain" evidence="6">
    <location>
        <begin position="112"/>
        <end position="120"/>
    </location>
    <ligand>
        <name>5-phospho-alpha-D-ribose 1-diphosphate</name>
        <dbReference type="ChEBI" id="CHEBI:58017"/>
        <note>ligand shared between dimeric partners</note>
    </ligand>
</feature>
<dbReference type="PANTHER" id="PTHR19278">
    <property type="entry name" value="OROTATE PHOSPHORIBOSYLTRANSFERASE"/>
    <property type="match status" value="1"/>
</dbReference>
<evidence type="ECO:0000256" key="2">
    <source>
        <dbReference type="ARBA" id="ARBA00011971"/>
    </source>
</evidence>
<dbReference type="NCBIfam" id="TIGR00336">
    <property type="entry name" value="pyrE"/>
    <property type="match status" value="1"/>
</dbReference>
<feature type="binding site" evidence="6">
    <location>
        <position position="86"/>
    </location>
    <ligand>
        <name>5-phospho-alpha-D-ribose 1-diphosphate</name>
        <dbReference type="ChEBI" id="CHEBI:58017"/>
        <note>ligand shared between dimeric partners</note>
    </ligand>
</feature>
<comment type="function">
    <text evidence="6">Catalyzes the transfer of a ribosyl phosphate group from 5-phosphoribose 1-diphosphate to orotate, leading to the formation of orotidine monophosphate (OMP).</text>
</comment>
<feature type="binding site" description="in other chain" evidence="6">
    <location>
        <position position="21"/>
    </location>
    <ligand>
        <name>5-phospho-alpha-D-ribose 1-diphosphate</name>
        <dbReference type="ChEBI" id="CHEBI:58017"/>
        <note>ligand shared between dimeric partners</note>
    </ligand>
</feature>
<dbReference type="CDD" id="cd06223">
    <property type="entry name" value="PRTases_typeI"/>
    <property type="match status" value="1"/>
</dbReference>
<keyword evidence="5 6" id="KW-0665">Pyrimidine biosynthesis</keyword>
<dbReference type="InterPro" id="IPR004467">
    <property type="entry name" value="Or_phspho_trans_dom"/>
</dbReference>
<comment type="caution">
    <text evidence="6">Lacks conserved residue(s) required for the propagation of feature annotation.</text>
</comment>
<feature type="binding site" evidence="6">
    <location>
        <position position="144"/>
    </location>
    <ligand>
        <name>orotate</name>
        <dbReference type="ChEBI" id="CHEBI:30839"/>
    </ligand>
</feature>
<dbReference type="SUPFAM" id="SSF53271">
    <property type="entry name" value="PRTase-like"/>
    <property type="match status" value="1"/>
</dbReference>
<dbReference type="EMBL" id="JACHGT010000001">
    <property type="protein sequence ID" value="MBB6032289.1"/>
    <property type="molecule type" value="Genomic_DNA"/>
</dbReference>
<dbReference type="GO" id="GO:0004588">
    <property type="term" value="F:orotate phosphoribosyltransferase activity"/>
    <property type="evidence" value="ECO:0007669"/>
    <property type="project" value="UniProtKB-UniRule"/>
</dbReference>
<organism evidence="8 9">
    <name type="scientific">Phytomonospora endophytica</name>
    <dbReference type="NCBI Taxonomy" id="714109"/>
    <lineage>
        <taxon>Bacteria</taxon>
        <taxon>Bacillati</taxon>
        <taxon>Actinomycetota</taxon>
        <taxon>Actinomycetes</taxon>
        <taxon>Micromonosporales</taxon>
        <taxon>Micromonosporaceae</taxon>
        <taxon>Phytomonospora</taxon>
    </lineage>
</organism>
<feature type="binding site" evidence="6">
    <location>
        <position position="116"/>
    </location>
    <ligand>
        <name>orotate</name>
        <dbReference type="ChEBI" id="CHEBI:30839"/>
    </ligand>
</feature>
<keyword evidence="9" id="KW-1185">Reference proteome</keyword>
<dbReference type="Proteomes" id="UP000548476">
    <property type="component" value="Unassembled WGS sequence"/>
</dbReference>
<comment type="pathway">
    <text evidence="1 6">Pyrimidine metabolism; UMP biosynthesis via de novo pathway; UMP from orotate: step 1/2.</text>
</comment>
<dbReference type="InterPro" id="IPR000836">
    <property type="entry name" value="PRTase_dom"/>
</dbReference>
<dbReference type="UniPathway" id="UPA00070">
    <property type="reaction ID" value="UER00119"/>
</dbReference>
<dbReference type="RefSeq" id="WP_184785207.1">
    <property type="nucleotide sequence ID" value="NZ_BONT01000063.1"/>
</dbReference>
<keyword evidence="3 6" id="KW-0328">Glycosyltransferase</keyword>
<reference evidence="8 9" key="1">
    <citation type="submission" date="2020-08" db="EMBL/GenBank/DDBJ databases">
        <title>Genomic Encyclopedia of Type Strains, Phase IV (KMG-IV): sequencing the most valuable type-strain genomes for metagenomic binning, comparative biology and taxonomic classification.</title>
        <authorList>
            <person name="Goeker M."/>
        </authorList>
    </citation>
    <scope>NUCLEOTIDE SEQUENCE [LARGE SCALE GENOMIC DNA]</scope>
    <source>
        <strain evidence="8 9">YIM 65646</strain>
    </source>
</reference>
<evidence type="ECO:0000313" key="8">
    <source>
        <dbReference type="EMBL" id="MBB6032289.1"/>
    </source>
</evidence>
<dbReference type="AlphaFoldDB" id="A0A841FI05"/>
<evidence type="ECO:0000256" key="3">
    <source>
        <dbReference type="ARBA" id="ARBA00022676"/>
    </source>
</evidence>
<dbReference type="EC" id="2.4.2.10" evidence="2 6"/>
<gene>
    <name evidence="6" type="primary">pyrE</name>
    <name evidence="8" type="ORF">HNR73_000131</name>
</gene>
<comment type="subunit">
    <text evidence="6">Homodimer.</text>
</comment>
<keyword evidence="4 6" id="KW-0808">Transferase</keyword>
<evidence type="ECO:0000256" key="6">
    <source>
        <dbReference type="HAMAP-Rule" id="MF_01208"/>
    </source>
</evidence>
<evidence type="ECO:0000256" key="4">
    <source>
        <dbReference type="ARBA" id="ARBA00022679"/>
    </source>
</evidence>
<keyword evidence="6" id="KW-0460">Magnesium</keyword>
<evidence type="ECO:0000256" key="1">
    <source>
        <dbReference type="ARBA" id="ARBA00004889"/>
    </source>
</evidence>
<name>A0A841FI05_9ACTN</name>
<evidence type="ECO:0000256" key="5">
    <source>
        <dbReference type="ARBA" id="ARBA00022975"/>
    </source>
</evidence>
<dbReference type="GO" id="GO:0044205">
    <property type="term" value="P:'de novo' UMP biosynthetic process"/>
    <property type="evidence" value="ECO:0007669"/>
    <property type="project" value="UniProtKB-UniRule"/>
</dbReference>
<evidence type="ECO:0000313" key="9">
    <source>
        <dbReference type="Proteomes" id="UP000548476"/>
    </source>
</evidence>
<feature type="binding site" evidence="6">
    <location>
        <position position="90"/>
    </location>
    <ligand>
        <name>5-phospho-alpha-D-ribose 1-diphosphate</name>
        <dbReference type="ChEBI" id="CHEBI:58017"/>
        <note>ligand shared between dimeric partners</note>
    </ligand>
</feature>
<protein>
    <recommendedName>
        <fullName evidence="2 6">Orotate phosphoribosyltransferase</fullName>
        <shortName evidence="6">OPRT</shortName>
        <shortName evidence="6">OPRTase</shortName>
        <ecNumber evidence="2 6">2.4.2.10</ecNumber>
    </recommendedName>
</protein>
<proteinExistence type="inferred from homology"/>
<dbReference type="InterPro" id="IPR023031">
    <property type="entry name" value="OPRT"/>
</dbReference>
<comment type="similarity">
    <text evidence="6">Belongs to the purine/pyrimidine phosphoribosyltransferase family. PyrE subfamily.</text>
</comment>
<comment type="catalytic activity">
    <reaction evidence="6">
        <text>orotidine 5'-phosphate + diphosphate = orotate + 5-phospho-alpha-D-ribose 1-diphosphate</text>
        <dbReference type="Rhea" id="RHEA:10380"/>
        <dbReference type="ChEBI" id="CHEBI:30839"/>
        <dbReference type="ChEBI" id="CHEBI:33019"/>
        <dbReference type="ChEBI" id="CHEBI:57538"/>
        <dbReference type="ChEBI" id="CHEBI:58017"/>
        <dbReference type="EC" id="2.4.2.10"/>
    </reaction>
</comment>
<feature type="binding site" description="in other chain" evidence="6">
    <location>
        <position position="87"/>
    </location>
    <ligand>
        <name>5-phospho-alpha-D-ribose 1-diphosphate</name>
        <dbReference type="ChEBI" id="CHEBI:58017"/>
        <note>ligand shared between dimeric partners</note>
    </ligand>
</feature>
<dbReference type="PANTHER" id="PTHR19278:SF9">
    <property type="entry name" value="URIDINE 5'-MONOPHOSPHATE SYNTHASE"/>
    <property type="match status" value="1"/>
</dbReference>